<evidence type="ECO:0000256" key="10">
    <source>
        <dbReference type="ARBA" id="ARBA00042723"/>
    </source>
</evidence>
<dbReference type="KEGG" id="goe:100899309"/>
<keyword evidence="2" id="KW-0012">Acyltransferase</keyword>
<evidence type="ECO:0000256" key="9">
    <source>
        <dbReference type="ARBA" id="ARBA00042702"/>
    </source>
</evidence>
<dbReference type="GO" id="GO:0031416">
    <property type="term" value="C:NatB complex"/>
    <property type="evidence" value="ECO:0007669"/>
    <property type="project" value="TreeGrafter"/>
</dbReference>
<comment type="catalytic activity">
    <reaction evidence="15">
        <text>N-terminal L-methionyl-L-glutaminyl-[protein] + acetyl-CoA = N-terminal N(alpha)-acetyl-L-methionyl-L-glutaminyl-[protein] + CoA + H(+)</text>
        <dbReference type="Rhea" id="RHEA:50492"/>
        <dbReference type="Rhea" id="RHEA-COMP:12698"/>
        <dbReference type="Rhea" id="RHEA-COMP:12699"/>
        <dbReference type="ChEBI" id="CHEBI:15378"/>
        <dbReference type="ChEBI" id="CHEBI:57287"/>
        <dbReference type="ChEBI" id="CHEBI:57288"/>
        <dbReference type="ChEBI" id="CHEBI:133361"/>
        <dbReference type="ChEBI" id="CHEBI:133362"/>
        <dbReference type="EC" id="2.3.1.254"/>
    </reaction>
</comment>
<accession>A0AAJ6VVK8</accession>
<dbReference type="Proteomes" id="UP000694867">
    <property type="component" value="Unplaced"/>
</dbReference>
<protein>
    <recommendedName>
        <fullName evidence="6">N-alpha-acetyltransferase 20</fullName>
        <ecNumber evidence="5">2.3.1.254</ecNumber>
    </recommendedName>
    <alternativeName>
        <fullName evidence="10">Methionine N-acetyltransferase</fullName>
    </alternativeName>
    <alternativeName>
        <fullName evidence="7">N-acetyltransferase 5</fullName>
    </alternativeName>
    <alternativeName>
        <fullName evidence="11">N-terminal acetyltransferase B complex catalytic subunit NAA20</fullName>
    </alternativeName>
    <alternativeName>
        <fullName evidence="9">N-terminal acetyltransferase B complex catalytic subunit NAT5</fullName>
    </alternativeName>
    <alternativeName>
        <fullName evidence="8">NatB catalytic subunit</fullName>
    </alternativeName>
</protein>
<evidence type="ECO:0000256" key="16">
    <source>
        <dbReference type="ARBA" id="ARBA00048890"/>
    </source>
</evidence>
<dbReference type="PROSITE" id="PS51186">
    <property type="entry name" value="GNAT"/>
    <property type="match status" value="1"/>
</dbReference>
<evidence type="ECO:0000256" key="13">
    <source>
        <dbReference type="ARBA" id="ARBA00047385"/>
    </source>
</evidence>
<sequence>MCTIRPFTCADLLSYNNVNLDVLTETYGVSFYLTYLAKWPEYSQLLESVNGDIMGYIMGKAEGFSRNWHGHVTALSVAPEYRRLGVANRLMENLENISEEKGCYFVDLFVRLSNSIAIDMYERLGYTVYRRVLDYYSRLNSNLDEDAYDMRKALSRDVDKISIIPLGRAVRSDELDNS</sequence>
<dbReference type="GeneID" id="100899309"/>
<evidence type="ECO:0000256" key="15">
    <source>
        <dbReference type="ARBA" id="ARBA00048177"/>
    </source>
</evidence>
<comment type="function">
    <text evidence="12">Catalytic subunit of the NatB complex which catalyzes acetylation of the N-terminal methionine residues of peptides beginning with Met-Asp, Met-Glu, Met-Asn and Met-Gln. Proteins with cell cycle functions are overrepresented in the pool of NatB substrates. Required for maintaining the structure and function of actomyosin fibers and for proper cellular migration.</text>
</comment>
<dbReference type="SUPFAM" id="SSF55729">
    <property type="entry name" value="Acyl-CoA N-acyltransferases (Nat)"/>
    <property type="match status" value="1"/>
</dbReference>
<dbReference type="GO" id="GO:0120518">
    <property type="term" value="F:protein N-terminal-methionine acetyltransferase activity"/>
    <property type="evidence" value="ECO:0007669"/>
    <property type="project" value="UniProtKB-EC"/>
</dbReference>
<evidence type="ECO:0000256" key="3">
    <source>
        <dbReference type="ARBA" id="ARBA00025786"/>
    </source>
</evidence>
<proteinExistence type="inferred from homology"/>
<keyword evidence="18" id="KW-1185">Reference proteome</keyword>
<evidence type="ECO:0000313" key="19">
    <source>
        <dbReference type="RefSeq" id="XP_003738514.1"/>
    </source>
</evidence>
<evidence type="ECO:0000256" key="11">
    <source>
        <dbReference type="ARBA" id="ARBA00042743"/>
    </source>
</evidence>
<dbReference type="FunFam" id="3.40.630.30:FF:000065">
    <property type="entry name" value="N-terminal acetyltransferase complex ARD1 subunit homolog"/>
    <property type="match status" value="1"/>
</dbReference>
<evidence type="ECO:0000256" key="4">
    <source>
        <dbReference type="ARBA" id="ARBA00038748"/>
    </source>
</evidence>
<keyword evidence="1" id="KW-0808">Transferase</keyword>
<dbReference type="AlphaFoldDB" id="A0AAJ6VVK8"/>
<evidence type="ECO:0000256" key="14">
    <source>
        <dbReference type="ARBA" id="ARBA00047402"/>
    </source>
</evidence>
<dbReference type="RefSeq" id="XP_003738514.1">
    <property type="nucleotide sequence ID" value="XM_003738466.2"/>
</dbReference>
<evidence type="ECO:0000259" key="17">
    <source>
        <dbReference type="PROSITE" id="PS51186"/>
    </source>
</evidence>
<dbReference type="InterPro" id="IPR051646">
    <property type="entry name" value="NatB_acetyltransferase_subunit"/>
</dbReference>
<comment type="catalytic activity">
    <reaction evidence="14">
        <text>N-terminal L-methionyl-L-asparaginyl-[protein] + acetyl-CoA = N-terminal N(alpha)-acetyl-L-methionyl-L-asparaginyl-[protein] + CoA + H(+)</text>
        <dbReference type="Rhea" id="RHEA:50484"/>
        <dbReference type="Rhea" id="RHEA-COMP:12694"/>
        <dbReference type="Rhea" id="RHEA-COMP:12695"/>
        <dbReference type="ChEBI" id="CHEBI:15378"/>
        <dbReference type="ChEBI" id="CHEBI:57287"/>
        <dbReference type="ChEBI" id="CHEBI:57288"/>
        <dbReference type="ChEBI" id="CHEBI:133356"/>
        <dbReference type="ChEBI" id="CHEBI:133358"/>
        <dbReference type="EC" id="2.3.1.254"/>
    </reaction>
</comment>
<evidence type="ECO:0000313" key="18">
    <source>
        <dbReference type="Proteomes" id="UP000694867"/>
    </source>
</evidence>
<dbReference type="InterPro" id="IPR016181">
    <property type="entry name" value="Acyl_CoA_acyltransferase"/>
</dbReference>
<dbReference type="PANTHER" id="PTHR45910:SF1">
    <property type="entry name" value="N-ALPHA-ACETYLTRANSFERASE 20"/>
    <property type="match status" value="1"/>
</dbReference>
<dbReference type="EC" id="2.3.1.254" evidence="5"/>
<dbReference type="CDD" id="cd04301">
    <property type="entry name" value="NAT_SF"/>
    <property type="match status" value="1"/>
</dbReference>
<feature type="domain" description="N-acetyltransferase" evidence="17">
    <location>
        <begin position="2"/>
        <end position="155"/>
    </location>
</feature>
<evidence type="ECO:0000256" key="7">
    <source>
        <dbReference type="ARBA" id="ARBA00041220"/>
    </source>
</evidence>
<evidence type="ECO:0000256" key="5">
    <source>
        <dbReference type="ARBA" id="ARBA00039120"/>
    </source>
</evidence>
<evidence type="ECO:0000256" key="8">
    <source>
        <dbReference type="ARBA" id="ARBA00042295"/>
    </source>
</evidence>
<name>A0AAJ6VVK8_9ACAR</name>
<comment type="catalytic activity">
    <reaction evidence="16">
        <text>N-terminal L-methionyl-L-glutamyl-[protein] + acetyl-CoA = N-terminal N(alpha)-acetyl-L-methionyl-L-glutamyl-[protein] + CoA + H(+)</text>
        <dbReference type="Rhea" id="RHEA:50488"/>
        <dbReference type="Rhea" id="RHEA-COMP:12696"/>
        <dbReference type="Rhea" id="RHEA-COMP:12697"/>
        <dbReference type="ChEBI" id="CHEBI:15378"/>
        <dbReference type="ChEBI" id="CHEBI:57287"/>
        <dbReference type="ChEBI" id="CHEBI:57288"/>
        <dbReference type="ChEBI" id="CHEBI:133359"/>
        <dbReference type="ChEBI" id="CHEBI:133360"/>
        <dbReference type="EC" id="2.3.1.254"/>
    </reaction>
</comment>
<dbReference type="Pfam" id="PF00583">
    <property type="entry name" value="Acetyltransf_1"/>
    <property type="match status" value="1"/>
</dbReference>
<evidence type="ECO:0000256" key="1">
    <source>
        <dbReference type="ARBA" id="ARBA00022679"/>
    </source>
</evidence>
<dbReference type="Gene3D" id="3.40.630.30">
    <property type="match status" value="1"/>
</dbReference>
<gene>
    <name evidence="19" type="primary">LOC100899309</name>
</gene>
<dbReference type="PANTHER" id="PTHR45910">
    <property type="entry name" value="N-ALPHA-ACETYLTRANSFERASE 20"/>
    <property type="match status" value="1"/>
</dbReference>
<comment type="similarity">
    <text evidence="3">Belongs to the acetyltransferase family. ARD1 subfamily.</text>
</comment>
<evidence type="ECO:0000256" key="6">
    <source>
        <dbReference type="ARBA" id="ARBA00039529"/>
    </source>
</evidence>
<evidence type="ECO:0000256" key="2">
    <source>
        <dbReference type="ARBA" id="ARBA00023315"/>
    </source>
</evidence>
<comment type="subunit">
    <text evidence="4">Component of the N-terminal acetyltransferase B (NatB) complex which is composed of NAA20 and NAA25.</text>
</comment>
<organism evidence="18 19">
    <name type="scientific">Galendromus occidentalis</name>
    <name type="common">western predatory mite</name>
    <dbReference type="NCBI Taxonomy" id="34638"/>
    <lineage>
        <taxon>Eukaryota</taxon>
        <taxon>Metazoa</taxon>
        <taxon>Ecdysozoa</taxon>
        <taxon>Arthropoda</taxon>
        <taxon>Chelicerata</taxon>
        <taxon>Arachnida</taxon>
        <taxon>Acari</taxon>
        <taxon>Parasitiformes</taxon>
        <taxon>Mesostigmata</taxon>
        <taxon>Gamasina</taxon>
        <taxon>Phytoseioidea</taxon>
        <taxon>Phytoseiidae</taxon>
        <taxon>Typhlodrominae</taxon>
        <taxon>Galendromus</taxon>
    </lineage>
</organism>
<evidence type="ECO:0000256" key="12">
    <source>
        <dbReference type="ARBA" id="ARBA00046112"/>
    </source>
</evidence>
<comment type="catalytic activity">
    <reaction evidence="13">
        <text>N-terminal L-methionyl-L-aspartyl-[protein] + acetyl-CoA = N-terminal N(alpha)-acetyl-L-methionyl-L-aspartyl-[protein] + CoA + H(+)</text>
        <dbReference type="Rhea" id="RHEA:50480"/>
        <dbReference type="Rhea" id="RHEA-COMP:12692"/>
        <dbReference type="Rhea" id="RHEA-COMP:12693"/>
        <dbReference type="ChEBI" id="CHEBI:15378"/>
        <dbReference type="ChEBI" id="CHEBI:57287"/>
        <dbReference type="ChEBI" id="CHEBI:57288"/>
        <dbReference type="ChEBI" id="CHEBI:133045"/>
        <dbReference type="ChEBI" id="CHEBI:133063"/>
        <dbReference type="EC" id="2.3.1.254"/>
    </reaction>
</comment>
<reference evidence="19" key="1">
    <citation type="submission" date="2025-08" db="UniProtKB">
        <authorList>
            <consortium name="RefSeq"/>
        </authorList>
    </citation>
    <scope>IDENTIFICATION</scope>
</reference>
<dbReference type="InterPro" id="IPR000182">
    <property type="entry name" value="GNAT_dom"/>
</dbReference>